<keyword evidence="3" id="KW-1185">Reference proteome</keyword>
<dbReference type="KEGG" id="ccos:Pan44_26680"/>
<dbReference type="Proteomes" id="UP000315700">
    <property type="component" value="Chromosome"/>
</dbReference>
<sequence length="221" mass="25155">MASFRDSYKVPVLIPDRDPVTNEQRYDAAGNSLFKQKFDDAGNPEFKPEPRLWVVTITYGVALELKRRHEVDLLSDKLDIEKVLKDPMTVLMILDVALEKQLGDRDMRIEDLPKFIENQEVAWAMDDAVMEAVIDFFPKRLSEPLLKSRKRIREAASKREKIVADRLEEMLGSPELMMRVEQGMDRDLAKMEAEMNKELEAVLGPETSGTSPSSSVEPSAS</sequence>
<organism evidence="2 3">
    <name type="scientific">Caulifigura coniformis</name>
    <dbReference type="NCBI Taxonomy" id="2527983"/>
    <lineage>
        <taxon>Bacteria</taxon>
        <taxon>Pseudomonadati</taxon>
        <taxon>Planctomycetota</taxon>
        <taxon>Planctomycetia</taxon>
        <taxon>Planctomycetales</taxon>
        <taxon>Planctomycetaceae</taxon>
        <taxon>Caulifigura</taxon>
    </lineage>
</organism>
<dbReference type="AlphaFoldDB" id="A0A517SES3"/>
<name>A0A517SES3_9PLAN</name>
<evidence type="ECO:0000256" key="1">
    <source>
        <dbReference type="SAM" id="MobiDB-lite"/>
    </source>
</evidence>
<proteinExistence type="predicted"/>
<dbReference type="InParanoid" id="A0A517SES3"/>
<protein>
    <submittedName>
        <fullName evidence="2">Uncharacterized protein</fullName>
    </submittedName>
</protein>
<reference evidence="2 3" key="1">
    <citation type="submission" date="2019-02" db="EMBL/GenBank/DDBJ databases">
        <title>Deep-cultivation of Planctomycetes and their phenomic and genomic characterization uncovers novel biology.</title>
        <authorList>
            <person name="Wiegand S."/>
            <person name="Jogler M."/>
            <person name="Boedeker C."/>
            <person name="Pinto D."/>
            <person name="Vollmers J."/>
            <person name="Rivas-Marin E."/>
            <person name="Kohn T."/>
            <person name="Peeters S.H."/>
            <person name="Heuer A."/>
            <person name="Rast P."/>
            <person name="Oberbeckmann S."/>
            <person name="Bunk B."/>
            <person name="Jeske O."/>
            <person name="Meyerdierks A."/>
            <person name="Storesund J.E."/>
            <person name="Kallscheuer N."/>
            <person name="Luecker S."/>
            <person name="Lage O.M."/>
            <person name="Pohl T."/>
            <person name="Merkel B.J."/>
            <person name="Hornburger P."/>
            <person name="Mueller R.-W."/>
            <person name="Bruemmer F."/>
            <person name="Labrenz M."/>
            <person name="Spormann A.M."/>
            <person name="Op den Camp H."/>
            <person name="Overmann J."/>
            <person name="Amann R."/>
            <person name="Jetten M.S.M."/>
            <person name="Mascher T."/>
            <person name="Medema M.H."/>
            <person name="Devos D.P."/>
            <person name="Kaster A.-K."/>
            <person name="Ovreas L."/>
            <person name="Rohde M."/>
            <person name="Galperin M.Y."/>
            <person name="Jogler C."/>
        </authorList>
    </citation>
    <scope>NUCLEOTIDE SEQUENCE [LARGE SCALE GENOMIC DNA]</scope>
    <source>
        <strain evidence="2 3">Pan44</strain>
    </source>
</reference>
<accession>A0A517SES3</accession>
<feature type="compositionally biased region" description="Low complexity" evidence="1">
    <location>
        <begin position="204"/>
        <end position="221"/>
    </location>
</feature>
<gene>
    <name evidence="2" type="ORF">Pan44_26680</name>
</gene>
<evidence type="ECO:0000313" key="3">
    <source>
        <dbReference type="Proteomes" id="UP000315700"/>
    </source>
</evidence>
<dbReference type="RefSeq" id="WP_145030472.1">
    <property type="nucleotide sequence ID" value="NZ_CP036271.1"/>
</dbReference>
<feature type="region of interest" description="Disordered" evidence="1">
    <location>
        <begin position="195"/>
        <end position="221"/>
    </location>
</feature>
<dbReference type="EMBL" id="CP036271">
    <property type="protein sequence ID" value="QDT54633.1"/>
    <property type="molecule type" value="Genomic_DNA"/>
</dbReference>
<evidence type="ECO:0000313" key="2">
    <source>
        <dbReference type="EMBL" id="QDT54633.1"/>
    </source>
</evidence>